<reference evidence="3" key="1">
    <citation type="submission" date="2010-05" db="EMBL/GenBank/DDBJ databases">
        <title>The genome sequence of Magnaporthe poae strain ATCC 64411.</title>
        <authorList>
            <person name="Ma L.-J."/>
            <person name="Dead R."/>
            <person name="Young S."/>
            <person name="Zeng Q."/>
            <person name="Koehrsen M."/>
            <person name="Alvarado L."/>
            <person name="Berlin A."/>
            <person name="Chapman S.B."/>
            <person name="Chen Z."/>
            <person name="Freedman E."/>
            <person name="Gellesch M."/>
            <person name="Goldberg J."/>
            <person name="Griggs A."/>
            <person name="Gujja S."/>
            <person name="Heilman E.R."/>
            <person name="Heiman D."/>
            <person name="Hepburn T."/>
            <person name="Howarth C."/>
            <person name="Jen D."/>
            <person name="Larson L."/>
            <person name="Mehta T."/>
            <person name="Neiman D."/>
            <person name="Pearson M."/>
            <person name="Roberts A."/>
            <person name="Saif S."/>
            <person name="Shea T."/>
            <person name="Shenoy N."/>
            <person name="Sisk P."/>
            <person name="Stolte C."/>
            <person name="Sykes S."/>
            <person name="Walk T."/>
            <person name="White J."/>
            <person name="Yandava C."/>
            <person name="Haas B."/>
            <person name="Nusbaum C."/>
            <person name="Birren B."/>
        </authorList>
    </citation>
    <scope>NUCLEOTIDE SEQUENCE [LARGE SCALE GENOMIC DNA]</scope>
    <source>
        <strain evidence="3">ATCC 64411 / 73-15</strain>
    </source>
</reference>
<keyword evidence="3" id="KW-1185">Reference proteome</keyword>
<evidence type="ECO:0000313" key="2">
    <source>
        <dbReference type="EnsemblFungi" id="MAPG_07117T0"/>
    </source>
</evidence>
<dbReference type="AlphaFoldDB" id="A0A0C4E3U4"/>
<organism evidence="2 3">
    <name type="scientific">Magnaporthiopsis poae (strain ATCC 64411 / 73-15)</name>
    <name type="common">Kentucky bluegrass fungus</name>
    <name type="synonym">Magnaporthe poae</name>
    <dbReference type="NCBI Taxonomy" id="644358"/>
    <lineage>
        <taxon>Eukaryota</taxon>
        <taxon>Fungi</taxon>
        <taxon>Dikarya</taxon>
        <taxon>Ascomycota</taxon>
        <taxon>Pezizomycotina</taxon>
        <taxon>Sordariomycetes</taxon>
        <taxon>Sordariomycetidae</taxon>
        <taxon>Magnaporthales</taxon>
        <taxon>Magnaporthaceae</taxon>
        <taxon>Magnaporthiopsis</taxon>
    </lineage>
</organism>
<sequence>MASLQVEDGPREDRSGHKAMLSAIDGNVGGIVGQARGECLGRKRIVSTGGSVGYEARLARWRCSDVQGPAKPGVICTPSGFSLIETPPQEPFTKITYARRSGH</sequence>
<name>A0A0C4E3U4_MAGP6</name>
<dbReference type="EMBL" id="ADBL01001722">
    <property type="status" value="NOT_ANNOTATED_CDS"/>
    <property type="molecule type" value="Genomic_DNA"/>
</dbReference>
<dbReference type="Proteomes" id="UP000011715">
    <property type="component" value="Unassembled WGS sequence"/>
</dbReference>
<evidence type="ECO:0000313" key="1">
    <source>
        <dbReference type="EMBL" id="KLU88130.1"/>
    </source>
</evidence>
<dbReference type="VEuPathDB" id="FungiDB:MAPG_07117"/>
<gene>
    <name evidence="1" type="ORF">MAPG_07117</name>
</gene>
<evidence type="ECO:0000313" key="3">
    <source>
        <dbReference type="Proteomes" id="UP000011715"/>
    </source>
</evidence>
<reference evidence="2" key="4">
    <citation type="journal article" date="2015" name="G3 (Bethesda)">
        <title>Genome sequences of three phytopathogenic species of the Magnaporthaceae family of fungi.</title>
        <authorList>
            <person name="Okagaki L.H."/>
            <person name="Nunes C.C."/>
            <person name="Sailsbery J."/>
            <person name="Clay B."/>
            <person name="Brown D."/>
            <person name="John T."/>
            <person name="Oh Y."/>
            <person name="Young N."/>
            <person name="Fitzgerald M."/>
            <person name="Haas B.J."/>
            <person name="Zeng Q."/>
            <person name="Young S."/>
            <person name="Adiconis X."/>
            <person name="Fan L."/>
            <person name="Levin J.Z."/>
            <person name="Mitchell T.K."/>
            <person name="Okubara P.A."/>
            <person name="Farman M.L."/>
            <person name="Kohn L.M."/>
            <person name="Birren B."/>
            <person name="Ma L.-J."/>
            <person name="Dean R.A."/>
        </authorList>
    </citation>
    <scope>NUCLEOTIDE SEQUENCE</scope>
    <source>
        <strain evidence="2">ATCC 64411 / 73-15</strain>
    </source>
</reference>
<dbReference type="EMBL" id="GL876971">
    <property type="protein sequence ID" value="KLU88130.1"/>
    <property type="molecule type" value="Genomic_DNA"/>
</dbReference>
<proteinExistence type="predicted"/>
<dbReference type="EnsemblFungi" id="MAPG_07117T0">
    <property type="protein sequence ID" value="MAPG_07117T0"/>
    <property type="gene ID" value="MAPG_07117"/>
</dbReference>
<reference evidence="1" key="3">
    <citation type="submission" date="2011-03" db="EMBL/GenBank/DDBJ databases">
        <title>Annotation of Magnaporthe poae ATCC 64411.</title>
        <authorList>
            <person name="Ma L.-J."/>
            <person name="Dead R."/>
            <person name="Young S.K."/>
            <person name="Zeng Q."/>
            <person name="Gargeya S."/>
            <person name="Fitzgerald M."/>
            <person name="Haas B."/>
            <person name="Abouelleil A."/>
            <person name="Alvarado L."/>
            <person name="Arachchi H.M."/>
            <person name="Berlin A."/>
            <person name="Brown A."/>
            <person name="Chapman S.B."/>
            <person name="Chen Z."/>
            <person name="Dunbar C."/>
            <person name="Freedman E."/>
            <person name="Gearin G."/>
            <person name="Gellesch M."/>
            <person name="Goldberg J."/>
            <person name="Griggs A."/>
            <person name="Gujja S."/>
            <person name="Heiman D."/>
            <person name="Howarth C."/>
            <person name="Larson L."/>
            <person name="Lui A."/>
            <person name="MacDonald P.J.P."/>
            <person name="Mehta T."/>
            <person name="Montmayeur A."/>
            <person name="Murphy C."/>
            <person name="Neiman D."/>
            <person name="Pearson M."/>
            <person name="Priest M."/>
            <person name="Roberts A."/>
            <person name="Saif S."/>
            <person name="Shea T."/>
            <person name="Shenoy N."/>
            <person name="Sisk P."/>
            <person name="Stolte C."/>
            <person name="Sykes S."/>
            <person name="Yandava C."/>
            <person name="Wortman J."/>
            <person name="Nusbaum C."/>
            <person name="Birren B."/>
        </authorList>
    </citation>
    <scope>NUCLEOTIDE SEQUENCE</scope>
    <source>
        <strain evidence="1">ATCC 64411</strain>
    </source>
</reference>
<reference evidence="2" key="5">
    <citation type="submission" date="2015-06" db="UniProtKB">
        <authorList>
            <consortium name="EnsemblFungi"/>
        </authorList>
    </citation>
    <scope>IDENTIFICATION</scope>
    <source>
        <strain evidence="2">ATCC 64411</strain>
    </source>
</reference>
<protein>
    <submittedName>
        <fullName evidence="1 2">Uncharacterized protein</fullName>
    </submittedName>
</protein>
<reference evidence="1" key="2">
    <citation type="submission" date="2010-05" db="EMBL/GenBank/DDBJ databases">
        <title>The Genome Sequence of Magnaporthe poae strain ATCC 64411.</title>
        <authorList>
            <consortium name="The Broad Institute Genome Sequencing Platform"/>
            <consortium name="Broad Institute Genome Sequencing Center for Infectious Disease"/>
            <person name="Ma L.-J."/>
            <person name="Dead R."/>
            <person name="Young S."/>
            <person name="Zeng Q."/>
            <person name="Koehrsen M."/>
            <person name="Alvarado L."/>
            <person name="Berlin A."/>
            <person name="Chapman S.B."/>
            <person name="Chen Z."/>
            <person name="Freedman E."/>
            <person name="Gellesch M."/>
            <person name="Goldberg J."/>
            <person name="Griggs A."/>
            <person name="Gujja S."/>
            <person name="Heilman E.R."/>
            <person name="Heiman D."/>
            <person name="Hepburn T."/>
            <person name="Howarth C."/>
            <person name="Jen D."/>
            <person name="Larson L."/>
            <person name="Mehta T."/>
            <person name="Neiman D."/>
            <person name="Pearson M."/>
            <person name="Roberts A."/>
            <person name="Saif S."/>
            <person name="Shea T."/>
            <person name="Shenoy N."/>
            <person name="Sisk P."/>
            <person name="Stolte C."/>
            <person name="Sykes S."/>
            <person name="Walk T."/>
            <person name="White J."/>
            <person name="Yandava C."/>
            <person name="Haas B."/>
            <person name="Nusbaum C."/>
            <person name="Birren B."/>
        </authorList>
    </citation>
    <scope>NUCLEOTIDE SEQUENCE</scope>
    <source>
        <strain evidence="1">ATCC 64411</strain>
    </source>
</reference>
<accession>A0A0C4E3U4</accession>